<dbReference type="EMBL" id="WNKQ01000002">
    <property type="protein sequence ID" value="KAF5853310.1"/>
    <property type="molecule type" value="Genomic_DNA"/>
</dbReference>
<dbReference type="Proteomes" id="UP000624244">
    <property type="component" value="Unassembled WGS sequence"/>
</dbReference>
<dbReference type="AlphaFoldDB" id="A0A8H5ZS93"/>
<accession>A0A8H5ZS93</accession>
<evidence type="ECO:0000313" key="2">
    <source>
        <dbReference type="EMBL" id="KAF5853310.1"/>
    </source>
</evidence>
<comment type="caution">
    <text evidence="2">The sequence shown here is derived from an EMBL/GenBank/DDBJ whole genome shotgun (WGS) entry which is preliminary data.</text>
</comment>
<keyword evidence="1" id="KW-0732">Signal</keyword>
<evidence type="ECO:0000313" key="3">
    <source>
        <dbReference type="Proteomes" id="UP000624244"/>
    </source>
</evidence>
<reference evidence="2" key="1">
    <citation type="submission" date="2019-11" db="EMBL/GenBank/DDBJ databases">
        <title>Bipolaris sorokiniana Genome sequencing.</title>
        <authorList>
            <person name="Wang H."/>
        </authorList>
    </citation>
    <scope>NUCLEOTIDE SEQUENCE</scope>
</reference>
<name>A0A8H5ZS93_COCSA</name>
<gene>
    <name evidence="2" type="ORF">GGP41_001904</name>
</gene>
<organism evidence="2 3">
    <name type="scientific">Cochliobolus sativus</name>
    <name type="common">Common root rot and spot blotch fungus</name>
    <name type="synonym">Bipolaris sorokiniana</name>
    <dbReference type="NCBI Taxonomy" id="45130"/>
    <lineage>
        <taxon>Eukaryota</taxon>
        <taxon>Fungi</taxon>
        <taxon>Dikarya</taxon>
        <taxon>Ascomycota</taxon>
        <taxon>Pezizomycotina</taxon>
        <taxon>Dothideomycetes</taxon>
        <taxon>Pleosporomycetidae</taxon>
        <taxon>Pleosporales</taxon>
        <taxon>Pleosporineae</taxon>
        <taxon>Pleosporaceae</taxon>
        <taxon>Bipolaris</taxon>
    </lineage>
</organism>
<feature type="signal peptide" evidence="1">
    <location>
        <begin position="1"/>
        <end position="19"/>
    </location>
</feature>
<evidence type="ECO:0000256" key="1">
    <source>
        <dbReference type="SAM" id="SignalP"/>
    </source>
</evidence>
<proteinExistence type="predicted"/>
<dbReference type="OMA" id="NEWFASP"/>
<sequence>MLAFKSLALLFALPCVVLGGKNRQGSQNFTLFGYSHQFGGNPLVFMDGYAYLADVDELNVTSPAIVRFTSDSKNEWFASPNATTSGESSWLNTTFSVPTAQTSDRRVGFINGNLTSGNRITTGFRLFGSLATLVTSEGELESLWTGLDVGQNLYALYWNDTSLGQIPITLTAVAPSDLSD</sequence>
<protein>
    <submittedName>
        <fullName evidence="2">Uncharacterized protein</fullName>
    </submittedName>
</protein>
<feature type="chain" id="PRO_5034393443" evidence="1">
    <location>
        <begin position="20"/>
        <end position="180"/>
    </location>
</feature>